<evidence type="ECO:0000313" key="2">
    <source>
        <dbReference type="EMBL" id="EPT00496.1"/>
    </source>
</evidence>
<reference evidence="2 3" key="1">
    <citation type="journal article" date="2012" name="Science">
        <title>The Paleozoic origin of enzymatic lignin decomposition reconstructed from 31 fungal genomes.</title>
        <authorList>
            <person name="Floudas D."/>
            <person name="Binder M."/>
            <person name="Riley R."/>
            <person name="Barry K."/>
            <person name="Blanchette R.A."/>
            <person name="Henrissat B."/>
            <person name="Martinez A.T."/>
            <person name="Otillar R."/>
            <person name="Spatafora J.W."/>
            <person name="Yadav J.S."/>
            <person name="Aerts A."/>
            <person name="Benoit I."/>
            <person name="Boyd A."/>
            <person name="Carlson A."/>
            <person name="Copeland A."/>
            <person name="Coutinho P.M."/>
            <person name="de Vries R.P."/>
            <person name="Ferreira P."/>
            <person name="Findley K."/>
            <person name="Foster B."/>
            <person name="Gaskell J."/>
            <person name="Glotzer D."/>
            <person name="Gorecki P."/>
            <person name="Heitman J."/>
            <person name="Hesse C."/>
            <person name="Hori C."/>
            <person name="Igarashi K."/>
            <person name="Jurgens J.A."/>
            <person name="Kallen N."/>
            <person name="Kersten P."/>
            <person name="Kohler A."/>
            <person name="Kuees U."/>
            <person name="Kumar T.K.A."/>
            <person name="Kuo A."/>
            <person name="LaButti K."/>
            <person name="Larrondo L.F."/>
            <person name="Lindquist E."/>
            <person name="Ling A."/>
            <person name="Lombard V."/>
            <person name="Lucas S."/>
            <person name="Lundell T."/>
            <person name="Martin R."/>
            <person name="McLaughlin D.J."/>
            <person name="Morgenstern I."/>
            <person name="Morin E."/>
            <person name="Murat C."/>
            <person name="Nagy L.G."/>
            <person name="Nolan M."/>
            <person name="Ohm R.A."/>
            <person name="Patyshakuliyeva A."/>
            <person name="Rokas A."/>
            <person name="Ruiz-Duenas F.J."/>
            <person name="Sabat G."/>
            <person name="Salamov A."/>
            <person name="Samejima M."/>
            <person name="Schmutz J."/>
            <person name="Slot J.C."/>
            <person name="St John F."/>
            <person name="Stenlid J."/>
            <person name="Sun H."/>
            <person name="Sun S."/>
            <person name="Syed K."/>
            <person name="Tsang A."/>
            <person name="Wiebenga A."/>
            <person name="Young D."/>
            <person name="Pisabarro A."/>
            <person name="Eastwood D.C."/>
            <person name="Martin F."/>
            <person name="Cullen D."/>
            <person name="Grigoriev I.V."/>
            <person name="Hibbett D.S."/>
        </authorList>
    </citation>
    <scope>NUCLEOTIDE SEQUENCE</scope>
    <source>
        <strain evidence="3">FP-58527</strain>
    </source>
</reference>
<gene>
    <name evidence="2" type="ORF">FOMPIDRAFT_1049540</name>
</gene>
<proteinExistence type="predicted"/>
<dbReference type="HOGENOM" id="CLU_1555293_0_0_1"/>
<protein>
    <submittedName>
        <fullName evidence="2">Uncharacterized protein</fullName>
    </submittedName>
</protein>
<dbReference type="Proteomes" id="UP000015241">
    <property type="component" value="Unassembled WGS sequence"/>
</dbReference>
<name>S8FGE7_FOMSC</name>
<sequence length="172" mass="18629">MVCKASSNRQRGAYLILSLSSSAFSAFSSSSSSSLRPPSHKPALLAELQDLASPSEPGSARPQPPDPPPKSPPRPLAAHKQSNTLRVDSLLREGPESSKDGVADEAGRWVQRVLVARLADTLVSKTGCPPMVSQYDAPSYLINKKIDLTRCSFLPLLFFFISGYTETWPVFV</sequence>
<evidence type="ECO:0000256" key="1">
    <source>
        <dbReference type="SAM" id="MobiDB-lite"/>
    </source>
</evidence>
<dbReference type="EMBL" id="KE504148">
    <property type="protein sequence ID" value="EPT00496.1"/>
    <property type="molecule type" value="Genomic_DNA"/>
</dbReference>
<feature type="region of interest" description="Disordered" evidence="1">
    <location>
        <begin position="27"/>
        <end position="83"/>
    </location>
</feature>
<evidence type="ECO:0000313" key="3">
    <source>
        <dbReference type="Proteomes" id="UP000015241"/>
    </source>
</evidence>
<dbReference type="AlphaFoldDB" id="S8FGE7"/>
<keyword evidence="3" id="KW-1185">Reference proteome</keyword>
<dbReference type="InParanoid" id="S8FGE7"/>
<feature type="compositionally biased region" description="Pro residues" evidence="1">
    <location>
        <begin position="62"/>
        <end position="75"/>
    </location>
</feature>
<organism evidence="2 3">
    <name type="scientific">Fomitopsis schrenkii</name>
    <name type="common">Brown rot fungus</name>
    <dbReference type="NCBI Taxonomy" id="2126942"/>
    <lineage>
        <taxon>Eukaryota</taxon>
        <taxon>Fungi</taxon>
        <taxon>Dikarya</taxon>
        <taxon>Basidiomycota</taxon>
        <taxon>Agaricomycotina</taxon>
        <taxon>Agaricomycetes</taxon>
        <taxon>Polyporales</taxon>
        <taxon>Fomitopsis</taxon>
    </lineage>
</organism>
<accession>S8FGE7</accession>